<name>A0A3M2LZL0_9ACTN</name>
<sequence>MAIRSEQDLSEFLAAYTRDMVEPDQDPAEILARYFVPDFEYCNDGLVINRERMLAHTRGLRKRVSPSDVQSLDVHEAVLSGDRFAVRYTLNVAMGKGGDFSAEVYMFGHLAADGRIRRVDQTTRDLAKKD</sequence>
<accession>A0A3M2LZL0</accession>
<protein>
    <submittedName>
        <fullName evidence="1">Nuclear transport factor 2 family protein</fullName>
    </submittedName>
</protein>
<proteinExistence type="predicted"/>
<dbReference type="SUPFAM" id="SSF54427">
    <property type="entry name" value="NTF2-like"/>
    <property type="match status" value="1"/>
</dbReference>
<comment type="caution">
    <text evidence="1">The sequence shown here is derived from an EMBL/GenBank/DDBJ whole genome shotgun (WGS) entry which is preliminary data.</text>
</comment>
<organism evidence="1 2">
    <name type="scientific">Actinomadura harenae</name>
    <dbReference type="NCBI Taxonomy" id="2483351"/>
    <lineage>
        <taxon>Bacteria</taxon>
        <taxon>Bacillati</taxon>
        <taxon>Actinomycetota</taxon>
        <taxon>Actinomycetes</taxon>
        <taxon>Streptosporangiales</taxon>
        <taxon>Thermomonosporaceae</taxon>
        <taxon>Actinomadura</taxon>
    </lineage>
</organism>
<evidence type="ECO:0000313" key="2">
    <source>
        <dbReference type="Proteomes" id="UP000282674"/>
    </source>
</evidence>
<gene>
    <name evidence="1" type="ORF">EBO15_26770</name>
</gene>
<dbReference type="Gene3D" id="3.10.450.50">
    <property type="match status" value="1"/>
</dbReference>
<dbReference type="RefSeq" id="WP_122197213.1">
    <property type="nucleotide sequence ID" value="NZ_JBHSKC010000021.1"/>
</dbReference>
<dbReference type="InterPro" id="IPR032710">
    <property type="entry name" value="NTF2-like_dom_sf"/>
</dbReference>
<dbReference type="Proteomes" id="UP000282674">
    <property type="component" value="Unassembled WGS sequence"/>
</dbReference>
<evidence type="ECO:0000313" key="1">
    <source>
        <dbReference type="EMBL" id="RMI40378.1"/>
    </source>
</evidence>
<reference evidence="1 2" key="1">
    <citation type="submission" date="2018-10" db="EMBL/GenBank/DDBJ databases">
        <title>Isolation from soil.</title>
        <authorList>
            <person name="Hu J."/>
        </authorList>
    </citation>
    <scope>NUCLEOTIDE SEQUENCE [LARGE SCALE GENOMIC DNA]</scope>
    <source>
        <strain evidence="1 2">NEAU-Ht49</strain>
    </source>
</reference>
<keyword evidence="2" id="KW-1185">Reference proteome</keyword>
<dbReference type="OrthoDB" id="1256785at2"/>
<dbReference type="EMBL" id="RFFG01000055">
    <property type="protein sequence ID" value="RMI40378.1"/>
    <property type="molecule type" value="Genomic_DNA"/>
</dbReference>
<dbReference type="AlphaFoldDB" id="A0A3M2LZL0"/>